<sequence length="409" mass="46320">MIQRGIATFGLDYGKCPRWLFERMVALGRQMTLAIAGEEGPDEYIRRLSDPVWFQSLGTVLAFDWNASGLTTILTAALKEAIRGQERDLGIFICGGKGKTSLKTPDEIKLWSERISLAQENSKALVYNSKMAAKVDSALVQDGFQIYHHSFFFTKNGAWTVIQQGMNTANQTARRYHWHSKNVKDLVCEPHSGISSQIKLESMLDLTAQSSTKNRQTSKDLVSSGSFNTLMKDLLLLSKYWTPFSQTAQIKDTSGQQRLKFLNLENKEFSWHPVVNENFAKSKYLQKILWKLCDKKPENYEKLLASEGVGPKTIRALSLVAEVLYGAKPSYQDPARYSFAHGGKDGTPYPVDRETYDKTIETMKKYVDKARLPFPEKQRSQKLLDAKMTHSVIPSEVPPWRDEIEGSRG</sequence>
<dbReference type="PANTHER" id="PTHR38597">
    <property type="entry name" value="BLL3834 PROTEIN"/>
    <property type="match status" value="1"/>
</dbReference>
<dbReference type="AlphaFoldDB" id="A0A1G2F903"/>
<reference evidence="1 2" key="1">
    <citation type="journal article" date="2016" name="Nat. Commun.">
        <title>Thousands of microbial genomes shed light on interconnected biogeochemical processes in an aquifer system.</title>
        <authorList>
            <person name="Anantharaman K."/>
            <person name="Brown C.T."/>
            <person name="Hug L.A."/>
            <person name="Sharon I."/>
            <person name="Castelle C.J."/>
            <person name="Probst A.J."/>
            <person name="Thomas B.C."/>
            <person name="Singh A."/>
            <person name="Wilkins M.J."/>
            <person name="Karaoz U."/>
            <person name="Brodie E.L."/>
            <person name="Williams K.H."/>
            <person name="Hubbard S.S."/>
            <person name="Banfield J.F."/>
        </authorList>
    </citation>
    <scope>NUCLEOTIDE SEQUENCE [LARGE SCALE GENOMIC DNA]</scope>
</reference>
<evidence type="ECO:0000313" key="2">
    <source>
        <dbReference type="Proteomes" id="UP000179099"/>
    </source>
</evidence>
<dbReference type="InterPro" id="IPR008482">
    <property type="entry name" value="DUF763"/>
</dbReference>
<dbReference type="PANTHER" id="PTHR38597:SF1">
    <property type="entry name" value="BLL3834 PROTEIN"/>
    <property type="match status" value="1"/>
</dbReference>
<evidence type="ECO:0000313" key="1">
    <source>
        <dbReference type="EMBL" id="OGZ34554.1"/>
    </source>
</evidence>
<protein>
    <recommendedName>
        <fullName evidence="3">DUF763 domain-containing protein</fullName>
    </recommendedName>
</protein>
<name>A0A1G2F903_9BACT</name>
<dbReference type="EMBL" id="MHMW01000007">
    <property type="protein sequence ID" value="OGZ34554.1"/>
    <property type="molecule type" value="Genomic_DNA"/>
</dbReference>
<proteinExistence type="predicted"/>
<gene>
    <name evidence="1" type="ORF">A2Y98_01015</name>
</gene>
<dbReference type="Proteomes" id="UP000179099">
    <property type="component" value="Unassembled WGS sequence"/>
</dbReference>
<accession>A0A1G2F903</accession>
<comment type="caution">
    <text evidence="1">The sequence shown here is derived from an EMBL/GenBank/DDBJ whole genome shotgun (WGS) entry which is preliminary data.</text>
</comment>
<evidence type="ECO:0008006" key="3">
    <source>
        <dbReference type="Google" id="ProtNLM"/>
    </source>
</evidence>
<dbReference type="Pfam" id="PF05559">
    <property type="entry name" value="DUF763"/>
    <property type="match status" value="1"/>
</dbReference>
<dbReference type="STRING" id="1801992.A2Y98_01015"/>
<organism evidence="1 2">
    <name type="scientific">Candidatus Portnoybacteria bacterium RBG_19FT_COMBO_36_7</name>
    <dbReference type="NCBI Taxonomy" id="1801992"/>
    <lineage>
        <taxon>Bacteria</taxon>
        <taxon>Candidatus Portnoyibacteriota</taxon>
    </lineage>
</organism>